<dbReference type="RefSeq" id="WP_249601535.1">
    <property type="nucleotide sequence ID" value="NZ_JAKHSK010000012.1"/>
</dbReference>
<evidence type="ECO:0000313" key="2">
    <source>
        <dbReference type="Proteomes" id="UP001139521"/>
    </source>
</evidence>
<dbReference type="Proteomes" id="UP001139521">
    <property type="component" value="Unassembled WGS sequence"/>
</dbReference>
<dbReference type="EMBL" id="JAKHSK010000012">
    <property type="protein sequence ID" value="MCL6218679.1"/>
    <property type="molecule type" value="Genomic_DNA"/>
</dbReference>
<organism evidence="1 2">
    <name type="scientific">Zunongwangia pacifica</name>
    <dbReference type="NCBI Taxonomy" id="2911062"/>
    <lineage>
        <taxon>Bacteria</taxon>
        <taxon>Pseudomonadati</taxon>
        <taxon>Bacteroidota</taxon>
        <taxon>Flavobacteriia</taxon>
        <taxon>Flavobacteriales</taxon>
        <taxon>Flavobacteriaceae</taxon>
        <taxon>Zunongwangia</taxon>
    </lineage>
</organism>
<keyword evidence="1" id="KW-0449">Lipoprotein</keyword>
<reference evidence="1" key="1">
    <citation type="submission" date="2022-01" db="EMBL/GenBank/DDBJ databases">
        <title>Genome sequencing of Zunongwangia sp. M21534 genome.</title>
        <authorList>
            <person name="Chen Y."/>
            <person name="Dong C."/>
            <person name="Shao Z."/>
        </authorList>
    </citation>
    <scope>NUCLEOTIDE SEQUENCE</scope>
    <source>
        <strain evidence="1">MCCC M21534</strain>
    </source>
</reference>
<dbReference type="Pfam" id="PF12741">
    <property type="entry name" value="SusD-like"/>
    <property type="match status" value="1"/>
</dbReference>
<protein>
    <submittedName>
        <fullName evidence="1">SusD/RagB family nutrient-binding outer membrane lipoprotein</fullName>
    </submittedName>
</protein>
<dbReference type="InterPro" id="IPR011990">
    <property type="entry name" value="TPR-like_helical_dom_sf"/>
</dbReference>
<gene>
    <name evidence="1" type="ORF">L1967_10255</name>
</gene>
<keyword evidence="2" id="KW-1185">Reference proteome</keyword>
<dbReference type="AlphaFoldDB" id="A0A9X1ZRN4"/>
<proteinExistence type="predicted"/>
<dbReference type="InterPro" id="IPR024302">
    <property type="entry name" value="SusD-like"/>
</dbReference>
<dbReference type="SUPFAM" id="SSF48452">
    <property type="entry name" value="TPR-like"/>
    <property type="match status" value="1"/>
</dbReference>
<evidence type="ECO:0000313" key="1">
    <source>
        <dbReference type="EMBL" id="MCL6218679.1"/>
    </source>
</evidence>
<sequence>MMKRIFNTILAATAILTLTNCTDNFEEINTDPYGITDESAEQDGNNIGGFVRAMQAYVRTIDAGLQVEENLTGDAFSQFLVPPTPFVSNRNNVTYNFTWYDRQMNLKYNNIMSYMGRFETNNVQENYPNFFSWGLIHKVFAMHKVTDNYGPIMYSQYNSSPSFVPYDSQEEVYNQFFAELDLAVSTLETYVDNTDFVQFDTSTLKGDVSLWIKAANSLRLRLAMRIVKANPSLAQQEAEKAIANQYGVMENNSDNLMMSLQGNMHPLWMFSNSWQDTRMSATMESVLGGYDDPRLPIYFQPASDEDVSGDYKGIRQGIAIASKNTYVNFSPIGKMFSTAENVKIMTASEVAFLRAEGALRGWNMGGSAEDFYKMGVQLSFEEFGAAGVADYLADATSTFADYTDPKNPENDFSASSDITVAWDDAVSNERKLERIITQKWISLFPNGQEAWSEFRRTGYPRLIPVVVNYSGGLIDTDEFVRRTPFPTVEYNTHNEGVQTGVDLLGGPDNGGTRVWWDTGASNF</sequence>
<comment type="caution">
    <text evidence="1">The sequence shown here is derived from an EMBL/GenBank/DDBJ whole genome shotgun (WGS) entry which is preliminary data.</text>
</comment>
<accession>A0A9X1ZRN4</accession>
<dbReference type="Gene3D" id="1.25.40.390">
    <property type="match status" value="1"/>
</dbReference>
<name>A0A9X1ZRN4_9FLAO</name>